<evidence type="ECO:0000313" key="7">
    <source>
        <dbReference type="Proteomes" id="UP000240971"/>
    </source>
</evidence>
<keyword evidence="4" id="KW-0812">Transmembrane</keyword>
<gene>
    <name evidence="6" type="ORF">CLV51_103779</name>
</gene>
<dbReference type="Proteomes" id="UP000240971">
    <property type="component" value="Unassembled WGS sequence"/>
</dbReference>
<keyword evidence="1" id="KW-0813">Transport</keyword>
<organism evidence="6 7">
    <name type="scientific">Chitinophaga niastensis</name>
    <dbReference type="NCBI Taxonomy" id="536980"/>
    <lineage>
        <taxon>Bacteria</taxon>
        <taxon>Pseudomonadati</taxon>
        <taxon>Bacteroidota</taxon>
        <taxon>Chitinophagia</taxon>
        <taxon>Chitinophagales</taxon>
        <taxon>Chitinophagaceae</taxon>
        <taxon>Chitinophaga</taxon>
    </lineage>
</organism>
<dbReference type="GO" id="GO:0016887">
    <property type="term" value="F:ATP hydrolysis activity"/>
    <property type="evidence" value="ECO:0007669"/>
    <property type="project" value="InterPro"/>
</dbReference>
<evidence type="ECO:0000256" key="4">
    <source>
        <dbReference type="SAM" id="Phobius"/>
    </source>
</evidence>
<dbReference type="PANTHER" id="PTHR42939">
    <property type="entry name" value="ABC TRANSPORTER ATP-BINDING PROTEIN ALBC-RELATED"/>
    <property type="match status" value="1"/>
</dbReference>
<evidence type="ECO:0000256" key="2">
    <source>
        <dbReference type="ARBA" id="ARBA00022741"/>
    </source>
</evidence>
<accession>A0A2P8HKQ8</accession>
<reference evidence="6 7" key="1">
    <citation type="submission" date="2018-03" db="EMBL/GenBank/DDBJ databases">
        <title>Genomic Encyclopedia of Archaeal and Bacterial Type Strains, Phase II (KMG-II): from individual species to whole genera.</title>
        <authorList>
            <person name="Goeker M."/>
        </authorList>
    </citation>
    <scope>NUCLEOTIDE SEQUENCE [LARGE SCALE GENOMIC DNA]</scope>
    <source>
        <strain evidence="6 7">DSM 24859</strain>
    </source>
</reference>
<dbReference type="SUPFAM" id="SSF52540">
    <property type="entry name" value="P-loop containing nucleoside triphosphate hydrolases"/>
    <property type="match status" value="1"/>
</dbReference>
<evidence type="ECO:0000256" key="1">
    <source>
        <dbReference type="ARBA" id="ARBA00022448"/>
    </source>
</evidence>
<comment type="caution">
    <text evidence="6">The sequence shown here is derived from an EMBL/GenBank/DDBJ whole genome shotgun (WGS) entry which is preliminary data.</text>
</comment>
<dbReference type="InterPro" id="IPR003439">
    <property type="entry name" value="ABC_transporter-like_ATP-bd"/>
</dbReference>
<dbReference type="Gene3D" id="3.40.50.300">
    <property type="entry name" value="P-loop containing nucleotide triphosphate hydrolases"/>
    <property type="match status" value="1"/>
</dbReference>
<dbReference type="InterPro" id="IPR027417">
    <property type="entry name" value="P-loop_NTPase"/>
</dbReference>
<name>A0A2P8HKQ8_CHINA</name>
<keyword evidence="4" id="KW-0472">Membrane</keyword>
<dbReference type="InterPro" id="IPR051782">
    <property type="entry name" value="ABC_Transporter_VariousFunc"/>
</dbReference>
<evidence type="ECO:0000256" key="3">
    <source>
        <dbReference type="ARBA" id="ARBA00022840"/>
    </source>
</evidence>
<dbReference type="AlphaFoldDB" id="A0A2P8HKQ8"/>
<feature type="transmembrane region" description="Helical" evidence="4">
    <location>
        <begin position="12"/>
        <end position="31"/>
    </location>
</feature>
<dbReference type="PROSITE" id="PS00211">
    <property type="entry name" value="ABC_TRANSPORTER_1"/>
    <property type="match status" value="1"/>
</dbReference>
<protein>
    <submittedName>
        <fullName evidence="6">ABC-2 type transport system ATP-binding protein</fullName>
    </submittedName>
</protein>
<dbReference type="GO" id="GO:0005524">
    <property type="term" value="F:ATP binding"/>
    <property type="evidence" value="ECO:0007669"/>
    <property type="project" value="UniProtKB-KW"/>
</dbReference>
<dbReference type="Pfam" id="PF00005">
    <property type="entry name" value="ABC_tran"/>
    <property type="match status" value="1"/>
</dbReference>
<dbReference type="PANTHER" id="PTHR42939:SF1">
    <property type="entry name" value="ABC TRANSPORTER ATP-BINDING PROTEIN ALBC-RELATED"/>
    <property type="match status" value="1"/>
</dbReference>
<dbReference type="EMBL" id="PYAW01000003">
    <property type="protein sequence ID" value="PSL46797.1"/>
    <property type="molecule type" value="Genomic_DNA"/>
</dbReference>
<keyword evidence="7" id="KW-1185">Reference proteome</keyword>
<proteinExistence type="predicted"/>
<dbReference type="PROSITE" id="PS50893">
    <property type="entry name" value="ABC_TRANSPORTER_2"/>
    <property type="match status" value="1"/>
</dbReference>
<feature type="domain" description="ABC transporter" evidence="5">
    <location>
        <begin position="41"/>
        <end position="245"/>
    </location>
</feature>
<evidence type="ECO:0000259" key="5">
    <source>
        <dbReference type="PROSITE" id="PS50893"/>
    </source>
</evidence>
<evidence type="ECO:0000313" key="6">
    <source>
        <dbReference type="EMBL" id="PSL46797.1"/>
    </source>
</evidence>
<keyword evidence="2" id="KW-0547">Nucleotide-binding</keyword>
<keyword evidence="3 6" id="KW-0067">ATP-binding</keyword>
<sequence length="248" mass="27716">MVNGKKGTNKFLLKRTAIIDIYPLFFHIYIFKLLRMSEPVIALHTVKKNYQDVPVLDIARLELPVGIYWLQGENGAGKTTCMKVMAGLIPFKGEIVLRGNVSSREHPVQFRRLINYAEAEPLYPSFLTGRDLLELYLNTKGGNRDQISAISERLGVDIFVNNPVSSYSSGMLKKLSLLLAFTGNPALILLDEPLITIDTYALTVLYDLIRTYSAKGVTFCITSHQPLDAEELTVTGTLKVAHKNITLN</sequence>
<dbReference type="InterPro" id="IPR017871">
    <property type="entry name" value="ABC_transporter-like_CS"/>
</dbReference>
<keyword evidence="4" id="KW-1133">Transmembrane helix</keyword>